<dbReference type="AlphaFoldDB" id="A0A5B0S9K6"/>
<dbReference type="EMBL" id="VDEP01000054">
    <property type="protein sequence ID" value="KAA1134497.1"/>
    <property type="molecule type" value="Genomic_DNA"/>
</dbReference>
<feature type="compositionally biased region" description="Polar residues" evidence="1">
    <location>
        <begin position="27"/>
        <end position="37"/>
    </location>
</feature>
<dbReference type="SUPFAM" id="SSF54909">
    <property type="entry name" value="Dimeric alpha+beta barrel"/>
    <property type="match status" value="1"/>
</dbReference>
<dbReference type="Proteomes" id="UP000325313">
    <property type="component" value="Unassembled WGS sequence"/>
</dbReference>
<accession>A0A5B0S9K6</accession>
<proteinExistence type="predicted"/>
<feature type="non-terminal residue" evidence="2">
    <location>
        <position position="1"/>
    </location>
</feature>
<comment type="caution">
    <text evidence="2">The sequence shown here is derived from an EMBL/GenBank/DDBJ whole genome shotgun (WGS) entry which is preliminary data.</text>
</comment>
<sequence length="82" mass="8536">HGAIILVFPAQTAANVTAGLDLLAGQTSDESPRTAQNIIPLGSEGNTDPNNTLTAFQPFIVPLGGEYFLMPSIKAINETLGL</sequence>
<reference evidence="2 3" key="1">
    <citation type="submission" date="2019-05" db="EMBL/GenBank/DDBJ databases">
        <title>Emergence of the Ug99 lineage of the wheat stem rust pathogen through somatic hybridization.</title>
        <authorList>
            <person name="Li F."/>
            <person name="Upadhyaya N.M."/>
            <person name="Sperschneider J."/>
            <person name="Matny O."/>
            <person name="Nguyen-Phuc H."/>
            <person name="Mago R."/>
            <person name="Raley C."/>
            <person name="Miller M.E."/>
            <person name="Silverstein K.A.T."/>
            <person name="Henningsen E."/>
            <person name="Hirsch C.D."/>
            <person name="Visser B."/>
            <person name="Pretorius Z.A."/>
            <person name="Steffenson B.J."/>
            <person name="Schwessinger B."/>
            <person name="Dodds P.N."/>
            <person name="Figueroa M."/>
        </authorList>
    </citation>
    <scope>NUCLEOTIDE SEQUENCE [LARGE SCALE GENOMIC DNA]</scope>
    <source>
        <strain evidence="2 3">Ug99</strain>
    </source>
</reference>
<protein>
    <submittedName>
        <fullName evidence="2">Uncharacterized protein</fullName>
    </submittedName>
</protein>
<organism evidence="2 3">
    <name type="scientific">Puccinia graminis f. sp. tritici</name>
    <dbReference type="NCBI Taxonomy" id="56615"/>
    <lineage>
        <taxon>Eukaryota</taxon>
        <taxon>Fungi</taxon>
        <taxon>Dikarya</taxon>
        <taxon>Basidiomycota</taxon>
        <taxon>Pucciniomycotina</taxon>
        <taxon>Pucciniomycetes</taxon>
        <taxon>Pucciniales</taxon>
        <taxon>Pucciniaceae</taxon>
        <taxon>Puccinia</taxon>
    </lineage>
</organism>
<evidence type="ECO:0000313" key="2">
    <source>
        <dbReference type="EMBL" id="KAA1134497.1"/>
    </source>
</evidence>
<evidence type="ECO:0000256" key="1">
    <source>
        <dbReference type="SAM" id="MobiDB-lite"/>
    </source>
</evidence>
<dbReference type="InterPro" id="IPR011008">
    <property type="entry name" value="Dimeric_a/b-barrel"/>
</dbReference>
<evidence type="ECO:0000313" key="3">
    <source>
        <dbReference type="Proteomes" id="UP000325313"/>
    </source>
</evidence>
<name>A0A5B0S9K6_PUCGR</name>
<feature type="region of interest" description="Disordered" evidence="1">
    <location>
        <begin position="27"/>
        <end position="49"/>
    </location>
</feature>
<gene>
    <name evidence="2" type="ORF">PGTUg99_000106</name>
</gene>